<dbReference type="InterPro" id="IPR052183">
    <property type="entry name" value="IS_Transposase"/>
</dbReference>
<dbReference type="PANTHER" id="PTHR35528">
    <property type="entry name" value="BLL1675 PROTEIN"/>
    <property type="match status" value="1"/>
</dbReference>
<keyword evidence="7" id="KW-1185">Reference proteome</keyword>
<keyword evidence="1" id="KW-0815">Transposition</keyword>
<feature type="domain" description="DDE" evidence="5">
    <location>
        <begin position="88"/>
        <end position="217"/>
    </location>
</feature>
<evidence type="ECO:0000259" key="5">
    <source>
        <dbReference type="Pfam" id="PF13610"/>
    </source>
</evidence>
<comment type="caution">
    <text evidence="6">The sequence shown here is derived from an EMBL/GenBank/DDBJ whole genome shotgun (WGS) entry which is preliminary data.</text>
</comment>
<sequence>MIFWLVVPGRDSFVSSASPSYKGHRYPVEVIAHAVWLYFRFPLSFREVEELMLERGGIVSYETIRRWSAKFGRAYADGLRRRRPRPGDKWHPDEVFVKINGERKYLWRAVDQDGNVLDILLQSRQEKAAAGRFFRRLMKKTRTVPRVVVTDNLRSYGAAHREVMPSVEHRSHKGLNNPAENSHQPTRQRERAMKGFRSVGGAQRYLSAFSGISPHFRPHRHLMTASDHRAEMTVRFAIWDQITQAASRPTTA</sequence>
<dbReference type="InterPro" id="IPR012337">
    <property type="entry name" value="RNaseH-like_sf"/>
</dbReference>
<protein>
    <submittedName>
        <fullName evidence="6">IS6 family transposase</fullName>
    </submittedName>
</protein>
<evidence type="ECO:0000313" key="6">
    <source>
        <dbReference type="EMBL" id="MFD0629779.1"/>
    </source>
</evidence>
<dbReference type="SUPFAM" id="SSF53098">
    <property type="entry name" value="Ribonuclease H-like"/>
    <property type="match status" value="1"/>
</dbReference>
<dbReference type="Pfam" id="PF13610">
    <property type="entry name" value="DDE_Tnp_IS240"/>
    <property type="match status" value="1"/>
</dbReference>
<evidence type="ECO:0000256" key="4">
    <source>
        <dbReference type="SAM" id="MobiDB-lite"/>
    </source>
</evidence>
<keyword evidence="3" id="KW-0233">DNA recombination</keyword>
<dbReference type="InterPro" id="IPR047930">
    <property type="entry name" value="Transpos_IS6"/>
</dbReference>
<reference evidence="7" key="1">
    <citation type="journal article" date="2019" name="Int. J. Syst. Evol. Microbiol.">
        <title>The Global Catalogue of Microorganisms (GCM) 10K type strain sequencing project: providing services to taxonomists for standard genome sequencing and annotation.</title>
        <authorList>
            <consortium name="The Broad Institute Genomics Platform"/>
            <consortium name="The Broad Institute Genome Sequencing Center for Infectious Disease"/>
            <person name="Wu L."/>
            <person name="Ma J."/>
        </authorList>
    </citation>
    <scope>NUCLEOTIDE SEQUENCE [LARGE SCALE GENOMIC DNA]</scope>
    <source>
        <strain evidence="7">JCM 12607</strain>
    </source>
</reference>
<evidence type="ECO:0000256" key="2">
    <source>
        <dbReference type="ARBA" id="ARBA00023125"/>
    </source>
</evidence>
<organism evidence="6 7">
    <name type="scientific">Streptomyces sanglieri</name>
    <dbReference type="NCBI Taxonomy" id="193460"/>
    <lineage>
        <taxon>Bacteria</taxon>
        <taxon>Bacillati</taxon>
        <taxon>Actinomycetota</taxon>
        <taxon>Actinomycetes</taxon>
        <taxon>Kitasatosporales</taxon>
        <taxon>Streptomycetaceae</taxon>
        <taxon>Streptomyces</taxon>
    </lineage>
</organism>
<proteinExistence type="predicted"/>
<dbReference type="EMBL" id="JBHTGL010000008">
    <property type="protein sequence ID" value="MFD0629779.1"/>
    <property type="molecule type" value="Genomic_DNA"/>
</dbReference>
<dbReference type="Proteomes" id="UP001596915">
    <property type="component" value="Unassembled WGS sequence"/>
</dbReference>
<evidence type="ECO:0000256" key="1">
    <source>
        <dbReference type="ARBA" id="ARBA00022578"/>
    </source>
</evidence>
<dbReference type="NCBIfam" id="NF033587">
    <property type="entry name" value="transpos_IS6"/>
    <property type="match status" value="1"/>
</dbReference>
<evidence type="ECO:0000256" key="3">
    <source>
        <dbReference type="ARBA" id="ARBA00023172"/>
    </source>
</evidence>
<feature type="region of interest" description="Disordered" evidence="4">
    <location>
        <begin position="166"/>
        <end position="192"/>
    </location>
</feature>
<gene>
    <name evidence="6" type="ORF">ACFQ2K_51505</name>
</gene>
<dbReference type="PANTHER" id="PTHR35528:SF3">
    <property type="entry name" value="BLL1675 PROTEIN"/>
    <property type="match status" value="1"/>
</dbReference>
<evidence type="ECO:0000313" key="7">
    <source>
        <dbReference type="Proteomes" id="UP001596915"/>
    </source>
</evidence>
<name>A0ABW2XD57_9ACTN</name>
<accession>A0ABW2XD57</accession>
<dbReference type="InterPro" id="IPR032874">
    <property type="entry name" value="DDE_dom"/>
</dbReference>
<keyword evidence="2" id="KW-0238">DNA-binding</keyword>